<gene>
    <name evidence="2" type="ORF">FJU08_08175</name>
</gene>
<comment type="caution">
    <text evidence="2">The sequence shown here is derived from an EMBL/GenBank/DDBJ whole genome shotgun (WGS) entry which is preliminary data.</text>
</comment>
<keyword evidence="3" id="KW-1185">Reference proteome</keyword>
<dbReference type="AlphaFoldDB" id="A0A506UEV9"/>
<dbReference type="PANTHER" id="PTHR37947:SF1">
    <property type="entry name" value="BLL2462 PROTEIN"/>
    <property type="match status" value="1"/>
</dbReference>
<organism evidence="2 3">
    <name type="scientific">Martelella alba</name>
    <dbReference type="NCBI Taxonomy" id="2590451"/>
    <lineage>
        <taxon>Bacteria</taxon>
        <taxon>Pseudomonadati</taxon>
        <taxon>Pseudomonadota</taxon>
        <taxon>Alphaproteobacteria</taxon>
        <taxon>Hyphomicrobiales</taxon>
        <taxon>Aurantimonadaceae</taxon>
        <taxon>Martelella</taxon>
    </lineage>
</organism>
<keyword evidence="1" id="KW-0472">Membrane</keyword>
<evidence type="ECO:0000313" key="2">
    <source>
        <dbReference type="EMBL" id="TPW31711.1"/>
    </source>
</evidence>
<dbReference type="CDD" id="cd03143">
    <property type="entry name" value="A4_beta-galactosidase_middle_domain"/>
    <property type="match status" value="1"/>
</dbReference>
<keyword evidence="1" id="KW-0812">Transmembrane</keyword>
<dbReference type="OrthoDB" id="9769144at2"/>
<reference evidence="2 3" key="1">
    <citation type="submission" date="2019-06" db="EMBL/GenBank/DDBJ databases">
        <authorList>
            <person name="Li M."/>
        </authorList>
    </citation>
    <scope>NUCLEOTIDE SEQUENCE [LARGE SCALE GENOMIC DNA]</scope>
    <source>
        <strain evidence="2 3">BGMRC2036</strain>
    </source>
</reference>
<feature type="transmembrane region" description="Helical" evidence="1">
    <location>
        <begin position="666"/>
        <end position="687"/>
    </location>
</feature>
<dbReference type="RefSeq" id="WP_141148481.1">
    <property type="nucleotide sequence ID" value="NZ_VHLG01000003.1"/>
</dbReference>
<keyword evidence="1" id="KW-1133">Transmembrane helix</keyword>
<accession>A0A506UEV9</accession>
<dbReference type="EMBL" id="VHLG01000003">
    <property type="protein sequence ID" value="TPW31711.1"/>
    <property type="molecule type" value="Genomic_DNA"/>
</dbReference>
<name>A0A506UEV9_9HYPH</name>
<protein>
    <recommendedName>
        <fullName evidence="4">Glutamine amidotransferase domain-containing protein</fullName>
    </recommendedName>
</protein>
<evidence type="ECO:0000256" key="1">
    <source>
        <dbReference type="SAM" id="Phobius"/>
    </source>
</evidence>
<dbReference type="InterPro" id="IPR029062">
    <property type="entry name" value="Class_I_gatase-like"/>
</dbReference>
<dbReference type="Gene3D" id="3.40.50.880">
    <property type="match status" value="1"/>
</dbReference>
<dbReference type="PANTHER" id="PTHR37947">
    <property type="entry name" value="BLL2462 PROTEIN"/>
    <property type="match status" value="1"/>
</dbReference>
<evidence type="ECO:0000313" key="3">
    <source>
        <dbReference type="Proteomes" id="UP000318801"/>
    </source>
</evidence>
<dbReference type="SUPFAM" id="SSF52317">
    <property type="entry name" value="Class I glutamine amidotransferase-like"/>
    <property type="match status" value="1"/>
</dbReference>
<feature type="transmembrane region" description="Helical" evidence="1">
    <location>
        <begin position="12"/>
        <end position="31"/>
    </location>
</feature>
<evidence type="ECO:0008006" key="4">
    <source>
        <dbReference type="Google" id="ProtNLM"/>
    </source>
</evidence>
<dbReference type="Proteomes" id="UP000318801">
    <property type="component" value="Unassembled WGS sequence"/>
</dbReference>
<sequence length="692" mass="73785">MQLAFSPFLPLPLLIGAIVIVALVAGAGYFARLKGTTLRALSGLLIIAALANPTLSSEERSPLPTIVPVVVDRSQSQKLGERQKQSDAALAALQKELEAQPLIEPRIIDVPTSEENGSASTRAFTALADAIRDVPQSRLGGAIFITDGEIDDIPDNNTLLGDQAPLSALITGKPDEFDRRIAIDEAPRFGLVGDDQSIAFRVIDDGAIPADETAAATVTARVNGDVIATMRVRPGEPTTLTFNVPNGGSNIIELSVDPIPGELSNVNNRAVETVEGIRENLRVLLVSGSPHAGERTWRNLLKSDASVDLVHFTILRPPEKQDGTPINELSLIAFPTRELFNDKIDDFDLIILDRYQNRGVLPLLYYDNIAQYVRKGGALLVAAGPEIAGPESIAATPLSSVLPAIPSGNVATGGYYPELSDLGRKHPVTRDLPGSASTPPDWGRWFRAIDVSAAAGETVMTADGKPLLVLDKVGDGRVAELLSDQGWLWARGFEGGGPYAQLYRRIAHWLMKEPALEDEALTAKADGRHLTVTRQTMGAAPGPAIIHTPTGATIQLPLDEAEPGLYRGETDLTETGLFTIDNGDLERLINIGDPNAPEFRAMISTTQTLSPLSAASNGITTRLSPDGAAISVPPLRIVSGALRAPDGNAIPVHMTSDTVLKSIHTLPLFAGFLGIALLLLALSASWWREGRR</sequence>
<proteinExistence type="predicted"/>